<keyword evidence="1" id="KW-1133">Transmembrane helix</keyword>
<reference evidence="2" key="2">
    <citation type="journal article" date="2007" name="Science">
        <title>Genome sequence of Aedes aegypti, a major arbovirus vector.</title>
        <authorList>
            <person name="Nene V."/>
            <person name="Wortman J.R."/>
            <person name="Lawson D."/>
            <person name="Haas B."/>
            <person name="Kodira C."/>
            <person name="Tu Z.J."/>
            <person name="Loftus B."/>
            <person name="Xi Z."/>
            <person name="Megy K."/>
            <person name="Grabherr M."/>
            <person name="Ren Q."/>
            <person name="Zdobnov E.M."/>
            <person name="Lobo N.F."/>
            <person name="Campbell K.S."/>
            <person name="Brown S.E."/>
            <person name="Bonaldo M.F."/>
            <person name="Zhu J."/>
            <person name="Sinkins S.P."/>
            <person name="Hogenkamp D.G."/>
            <person name="Amedeo P."/>
            <person name="Arensburger P."/>
            <person name="Atkinson P.W."/>
            <person name="Bidwell S."/>
            <person name="Biedler J."/>
            <person name="Birney E."/>
            <person name="Bruggner R.V."/>
            <person name="Costas J."/>
            <person name="Coy M.R."/>
            <person name="Crabtree J."/>
            <person name="Crawford M."/>
            <person name="Debruyn B."/>
            <person name="Decaprio D."/>
            <person name="Eiglmeier K."/>
            <person name="Eisenstadt E."/>
            <person name="El-Dorry H."/>
            <person name="Gelbart W.M."/>
            <person name="Gomes S.L."/>
            <person name="Hammond M."/>
            <person name="Hannick L.I."/>
            <person name="Hogan J.R."/>
            <person name="Holmes M.H."/>
            <person name="Jaffe D."/>
            <person name="Johnston J.S."/>
            <person name="Kennedy R.C."/>
            <person name="Koo H."/>
            <person name="Kravitz S."/>
            <person name="Kriventseva E.V."/>
            <person name="Kulp D."/>
            <person name="Labutti K."/>
            <person name="Lee E."/>
            <person name="Li S."/>
            <person name="Lovin D.D."/>
            <person name="Mao C."/>
            <person name="Mauceli E."/>
            <person name="Menck C.F."/>
            <person name="Miller J.R."/>
            <person name="Montgomery P."/>
            <person name="Mori A."/>
            <person name="Nascimento A.L."/>
            <person name="Naveira H.F."/>
            <person name="Nusbaum C."/>
            <person name="O'leary S."/>
            <person name="Orvis J."/>
            <person name="Pertea M."/>
            <person name="Quesneville H."/>
            <person name="Reidenbach K.R."/>
            <person name="Rogers Y.H."/>
            <person name="Roth C.W."/>
            <person name="Schneider J.R."/>
            <person name="Schatz M."/>
            <person name="Shumway M."/>
            <person name="Stanke M."/>
            <person name="Stinson E.O."/>
            <person name="Tubio J.M."/>
            <person name="Vanzee J.P."/>
            <person name="Verjovski-Almeida S."/>
            <person name="Werner D."/>
            <person name="White O."/>
            <person name="Wyder S."/>
            <person name="Zeng Q."/>
            <person name="Zhao Q."/>
            <person name="Zhao Y."/>
            <person name="Hill C.A."/>
            <person name="Raikhel A.S."/>
            <person name="Soares M.B."/>
            <person name="Knudson D.L."/>
            <person name="Lee N.H."/>
            <person name="Galagan J."/>
            <person name="Salzberg S.L."/>
            <person name="Paulsen I.T."/>
            <person name="Dimopoulos G."/>
            <person name="Collins F.H."/>
            <person name="Birren B."/>
            <person name="Fraser-Liggett C.M."/>
            <person name="Severson D.W."/>
        </authorList>
    </citation>
    <scope>NUCLEOTIDE SEQUENCE [LARGE SCALE GENOMIC DNA]</scope>
    <source>
        <strain evidence="2">Liverpool</strain>
    </source>
</reference>
<dbReference type="PaxDb" id="7159-AAEL004140-PA"/>
<gene>
    <name evidence="2" type="ORF">AaeL_AAEL004140</name>
</gene>
<keyword evidence="1" id="KW-0472">Membrane</keyword>
<feature type="transmembrane region" description="Helical" evidence="1">
    <location>
        <begin position="115"/>
        <end position="137"/>
    </location>
</feature>
<evidence type="ECO:0000313" key="2">
    <source>
        <dbReference type="EMBL" id="EAT44498.1"/>
    </source>
</evidence>
<protein>
    <submittedName>
        <fullName evidence="2">AAEL004140-PA</fullName>
    </submittedName>
</protein>
<keyword evidence="1" id="KW-0812">Transmembrane</keyword>
<reference evidence="2" key="1">
    <citation type="submission" date="2005-10" db="EMBL/GenBank/DDBJ databases">
        <authorList>
            <person name="Loftus B.J."/>
            <person name="Nene V.M."/>
            <person name="Hannick L.I."/>
            <person name="Bidwell S."/>
            <person name="Haas B."/>
            <person name="Amedeo P."/>
            <person name="Orvis J."/>
            <person name="Wortman J.R."/>
            <person name="White O.R."/>
            <person name="Salzberg S."/>
            <person name="Shumway M."/>
            <person name="Koo H."/>
            <person name="Zhao Y."/>
            <person name="Holmes M."/>
            <person name="Miller J."/>
            <person name="Schatz M."/>
            <person name="Pop M."/>
            <person name="Pai G."/>
            <person name="Utterback T."/>
            <person name="Rogers Y.-H."/>
            <person name="Kravitz S."/>
            <person name="Fraser C.M."/>
        </authorList>
    </citation>
    <scope>NUCLEOTIDE SEQUENCE</scope>
    <source>
        <strain evidence="2">Liverpool</strain>
    </source>
</reference>
<dbReference type="AlphaFoldDB" id="Q17DK3"/>
<evidence type="ECO:0000313" key="3">
    <source>
        <dbReference type="Proteomes" id="UP000682892"/>
    </source>
</evidence>
<name>Q17DK3_AEDAE</name>
<dbReference type="EMBL" id="CH477293">
    <property type="protein sequence ID" value="EAT44498.1"/>
    <property type="molecule type" value="Genomic_DNA"/>
</dbReference>
<proteinExistence type="predicted"/>
<accession>Q17DK3</accession>
<reference evidence="2" key="3">
    <citation type="submission" date="2012-09" db="EMBL/GenBank/DDBJ databases">
        <authorList>
            <consortium name="VectorBase"/>
        </authorList>
    </citation>
    <scope>NUCLEOTIDE SEQUENCE</scope>
    <source>
        <strain evidence="2">Liverpool</strain>
    </source>
</reference>
<sequence length="201" mass="22246">MEEFLYSTLCTPRILQRSSVHSHRPRFVSKVTHSSTAQTHSNGAITLRLADCVSVRVSYLPDGVQKLLPHCDLPPTQQKVTALPLTIGVLCQAAKITFSSSSRSVLSGSSWCCVVVVWLVISAIPFSLCAAVPSCVLSTGKSKKRKIHSSPVPVFTRATSERKFLLRSVQRAITLFFYSTTSISRRFGSKFSEVLIRIFFH</sequence>
<evidence type="ECO:0000256" key="1">
    <source>
        <dbReference type="SAM" id="Phobius"/>
    </source>
</evidence>
<dbReference type="HOGENOM" id="CLU_1361418_0_0_1"/>
<dbReference type="Proteomes" id="UP000682892">
    <property type="component" value="Unassembled WGS sequence"/>
</dbReference>
<organism evidence="2 3">
    <name type="scientific">Aedes aegypti</name>
    <name type="common">Yellowfever mosquito</name>
    <name type="synonym">Culex aegypti</name>
    <dbReference type="NCBI Taxonomy" id="7159"/>
    <lineage>
        <taxon>Eukaryota</taxon>
        <taxon>Metazoa</taxon>
        <taxon>Ecdysozoa</taxon>
        <taxon>Arthropoda</taxon>
        <taxon>Hexapoda</taxon>
        <taxon>Insecta</taxon>
        <taxon>Pterygota</taxon>
        <taxon>Neoptera</taxon>
        <taxon>Endopterygota</taxon>
        <taxon>Diptera</taxon>
        <taxon>Nematocera</taxon>
        <taxon>Culicoidea</taxon>
        <taxon>Culicidae</taxon>
        <taxon>Culicinae</taxon>
        <taxon>Aedini</taxon>
        <taxon>Aedes</taxon>
        <taxon>Stegomyia</taxon>
    </lineage>
</organism>